<evidence type="ECO:0000313" key="3">
    <source>
        <dbReference type="EMBL" id="TJZ93887.1"/>
    </source>
</evidence>
<dbReference type="AlphaFoldDB" id="A0A4U0RFD7"/>
<feature type="signal peptide" evidence="1">
    <location>
        <begin position="1"/>
        <end position="16"/>
    </location>
</feature>
<evidence type="ECO:0000256" key="1">
    <source>
        <dbReference type="SAM" id="SignalP"/>
    </source>
</evidence>
<evidence type="ECO:0000313" key="4">
    <source>
        <dbReference type="Proteomes" id="UP000309747"/>
    </source>
</evidence>
<comment type="caution">
    <text evidence="3">The sequence shown here is derived from an EMBL/GenBank/DDBJ whole genome shotgun (WGS) entry which is preliminary data.</text>
</comment>
<organism evidence="3 4">
    <name type="scientific">Paracoccus gahaiensis</name>
    <dbReference type="NCBI Taxonomy" id="1706839"/>
    <lineage>
        <taxon>Bacteria</taxon>
        <taxon>Pseudomonadati</taxon>
        <taxon>Pseudomonadota</taxon>
        <taxon>Alphaproteobacteria</taxon>
        <taxon>Rhodobacterales</taxon>
        <taxon>Paracoccaceae</taxon>
        <taxon>Paracoccus</taxon>
    </lineage>
</organism>
<name>A0A4U0RFD7_9RHOB</name>
<keyword evidence="4" id="KW-1185">Reference proteome</keyword>
<accession>A0A4U0RFD7</accession>
<dbReference type="Pfam" id="PF07007">
    <property type="entry name" value="LprI"/>
    <property type="match status" value="1"/>
</dbReference>
<evidence type="ECO:0000259" key="2">
    <source>
        <dbReference type="Pfam" id="PF07007"/>
    </source>
</evidence>
<proteinExistence type="predicted"/>
<dbReference type="InterPro" id="IPR009739">
    <property type="entry name" value="LprI-like_N"/>
</dbReference>
<feature type="chain" id="PRO_5020699404" evidence="1">
    <location>
        <begin position="17"/>
        <end position="163"/>
    </location>
</feature>
<dbReference type="Proteomes" id="UP000309747">
    <property type="component" value="Unassembled WGS sequence"/>
</dbReference>
<protein>
    <submittedName>
        <fullName evidence="3">DUF1311 domain-containing protein</fullName>
    </submittedName>
</protein>
<sequence>MRAVALALLLAGPAAAQDGPPPFDAGPLTACLEGDAPADSCIGLAATACMEGADGQTTVGMGFCLGAERDLWDDRLNTAYGALMERAQATDAEMTGLGSSAAPQAPALREMQRDWIAYRDAACEYEAVRWGGGTGAGPAAAQCALTLTARQALWLGGYLVEGR</sequence>
<keyword evidence="1" id="KW-0732">Signal</keyword>
<dbReference type="EMBL" id="SUNI01000001">
    <property type="protein sequence ID" value="TJZ93887.1"/>
    <property type="molecule type" value="Genomic_DNA"/>
</dbReference>
<dbReference type="Gene3D" id="1.20.1270.180">
    <property type="match status" value="1"/>
</dbReference>
<gene>
    <name evidence="3" type="ORF">FA743_01025</name>
</gene>
<dbReference type="OrthoDB" id="7340239at2"/>
<dbReference type="RefSeq" id="WP_136884026.1">
    <property type="nucleotide sequence ID" value="NZ_SUNI01000001.1"/>
</dbReference>
<feature type="domain" description="Lysozyme inhibitor LprI-like N-terminal" evidence="2">
    <location>
        <begin position="49"/>
        <end position="155"/>
    </location>
</feature>
<reference evidence="3 4" key="1">
    <citation type="submission" date="2019-04" db="EMBL/GenBank/DDBJ databases">
        <authorList>
            <person name="Li J."/>
        </authorList>
    </citation>
    <scope>NUCLEOTIDE SEQUENCE [LARGE SCALE GENOMIC DNA]</scope>
    <source>
        <strain evidence="3 4">KCTC 42687</strain>
    </source>
</reference>